<dbReference type="EMBL" id="FJ227128">
    <property type="protein sequence ID" value="ACO53589.1"/>
    <property type="molecule type" value="Genomic_DNA"/>
</dbReference>
<reference evidence="1 2" key="1">
    <citation type="journal article" date="2009" name="Virus Genes">
        <title>Morphology and genome of Euproctis pseudoconspersa nucleopolyhedrovirus.</title>
        <authorList>
            <person name="Tang X.D."/>
            <person name="Xiao Q."/>
            <person name="Ma X.C."/>
            <person name="Zhu Z.R."/>
            <person name="Zhang C.X."/>
        </authorList>
    </citation>
    <scope>NUCLEOTIDE SEQUENCE [LARGE SCALE GENOMIC DNA]</scope>
    <source>
        <strain evidence="1 2">Hangzhou</strain>
    </source>
</reference>
<dbReference type="GeneID" id="7804594"/>
<dbReference type="RefSeq" id="YP_002854749.1">
    <property type="nucleotide sequence ID" value="NC_012639.1"/>
</dbReference>
<accession>C3TX47</accession>
<evidence type="ECO:0000313" key="1">
    <source>
        <dbReference type="EMBL" id="ACO53589.1"/>
    </source>
</evidence>
<dbReference type="Proteomes" id="UP000203846">
    <property type="component" value="Segment"/>
</dbReference>
<proteinExistence type="predicted"/>
<organism evidence="1 2">
    <name type="scientific">Euproctis pseudoconspersa nucleopolyhedrovirus</name>
    <dbReference type="NCBI Taxonomy" id="307467"/>
    <lineage>
        <taxon>Viruses</taxon>
        <taxon>Viruses incertae sedis</taxon>
        <taxon>Naldaviricetes</taxon>
        <taxon>Lefavirales</taxon>
        <taxon>Baculoviridae</taxon>
        <taxon>Alphabaculovirus</taxon>
        <taxon>Alphabaculovirus eupseudoconspersae</taxon>
    </lineage>
</organism>
<dbReference type="OrthoDB" id="26141at10239"/>
<keyword evidence="2" id="KW-1185">Reference proteome</keyword>
<protein>
    <submittedName>
        <fullName evidence="1">Ldl35</fullName>
    </submittedName>
</protein>
<sequence>MTNNYKNDVTLQATYLDYIKAAQKIIKFVVGFVKNKDRYVYEDYKIFIDTLVDLIKNLVDDYMTSDAGFKLWALLGDDGDTGVSVVDRLIDINQEIKNSNANDQIVEKSTFDALVRVLKMSCAKMASVSTDATQCDSLTE</sequence>
<dbReference type="KEGG" id="vg:7804594"/>
<evidence type="ECO:0000313" key="2">
    <source>
        <dbReference type="Proteomes" id="UP000203846"/>
    </source>
</evidence>
<name>C3TX47_9ABAC</name>